<evidence type="ECO:0000313" key="3">
    <source>
        <dbReference type="Proteomes" id="UP001596514"/>
    </source>
</evidence>
<protein>
    <submittedName>
        <fullName evidence="2">Uncharacterized protein</fullName>
    </submittedName>
</protein>
<feature type="compositionally biased region" description="Basic and acidic residues" evidence="1">
    <location>
        <begin position="91"/>
        <end position="108"/>
    </location>
</feature>
<feature type="region of interest" description="Disordered" evidence="1">
    <location>
        <begin position="89"/>
        <end position="108"/>
    </location>
</feature>
<evidence type="ECO:0000256" key="1">
    <source>
        <dbReference type="SAM" id="MobiDB-lite"/>
    </source>
</evidence>
<dbReference type="Proteomes" id="UP001596514">
    <property type="component" value="Unassembled WGS sequence"/>
</dbReference>
<dbReference type="EMBL" id="JBHTEE010000001">
    <property type="protein sequence ID" value="MFC7606501.1"/>
    <property type="molecule type" value="Genomic_DNA"/>
</dbReference>
<dbReference type="RefSeq" id="WP_343962963.1">
    <property type="nucleotide sequence ID" value="NZ_BAAAGK010000013.1"/>
</dbReference>
<comment type="caution">
    <text evidence="2">The sequence shown here is derived from an EMBL/GenBank/DDBJ whole genome shotgun (WGS) entry which is preliminary data.</text>
</comment>
<accession>A0ABW2TG41</accession>
<proteinExistence type="predicted"/>
<keyword evidence="3" id="KW-1185">Reference proteome</keyword>
<evidence type="ECO:0000313" key="2">
    <source>
        <dbReference type="EMBL" id="MFC7606501.1"/>
    </source>
</evidence>
<sequence>MLSRADADAARAAQQVQEYAPTWLIMWSLRHRRFEAWQCADPNECRIVHAASAAELWDLMQQAEVKLQRISPPPLLALGLVPHPRVLPIGGDERVPRPHHSPQERDRS</sequence>
<gene>
    <name evidence="2" type="ORF">ACFQVD_41015</name>
</gene>
<organism evidence="2 3">
    <name type="scientific">Streptosporangium amethystogenes subsp. fukuiense</name>
    <dbReference type="NCBI Taxonomy" id="698418"/>
    <lineage>
        <taxon>Bacteria</taxon>
        <taxon>Bacillati</taxon>
        <taxon>Actinomycetota</taxon>
        <taxon>Actinomycetes</taxon>
        <taxon>Streptosporangiales</taxon>
        <taxon>Streptosporangiaceae</taxon>
        <taxon>Streptosporangium</taxon>
    </lineage>
</organism>
<reference evidence="3" key="1">
    <citation type="journal article" date="2019" name="Int. J. Syst. Evol. Microbiol.">
        <title>The Global Catalogue of Microorganisms (GCM) 10K type strain sequencing project: providing services to taxonomists for standard genome sequencing and annotation.</title>
        <authorList>
            <consortium name="The Broad Institute Genomics Platform"/>
            <consortium name="The Broad Institute Genome Sequencing Center for Infectious Disease"/>
            <person name="Wu L."/>
            <person name="Ma J."/>
        </authorList>
    </citation>
    <scope>NUCLEOTIDE SEQUENCE [LARGE SCALE GENOMIC DNA]</scope>
    <source>
        <strain evidence="3">JCM 10083</strain>
    </source>
</reference>
<name>A0ABW2TG41_9ACTN</name>